<comment type="subcellular location">
    <subcellularLocation>
        <location evidence="1">Membrane</location>
        <topology evidence="1">Multi-pass membrane protein</topology>
    </subcellularLocation>
</comment>
<keyword evidence="8" id="KW-1133">Transmembrane helix</keyword>
<dbReference type="Gene3D" id="3.90.550.10">
    <property type="entry name" value="Spore Coat Polysaccharide Biosynthesis Protein SpsA, Chain A"/>
    <property type="match status" value="1"/>
</dbReference>
<keyword evidence="9" id="KW-0472">Membrane</keyword>
<dbReference type="AlphaFoldDB" id="A0A8I1MU74"/>
<dbReference type="SUPFAM" id="SSF53448">
    <property type="entry name" value="Nucleotide-diphospho-sugar transferases"/>
    <property type="match status" value="1"/>
</dbReference>
<comment type="pathway">
    <text evidence="3">Sphingolipid metabolism.</text>
</comment>
<keyword evidence="6 11" id="KW-0808">Transferase</keyword>
<evidence type="ECO:0000256" key="8">
    <source>
        <dbReference type="ARBA" id="ARBA00022989"/>
    </source>
</evidence>
<reference evidence="11" key="1">
    <citation type="submission" date="2021-02" db="EMBL/GenBank/DDBJ databases">
        <title>Thiocyanate and organic carbon inputs drive convergent selection for specific autotrophic Afipia and Thiobacillus strains within complex microbiomes.</title>
        <authorList>
            <person name="Huddy R.J."/>
            <person name="Sachdeva R."/>
            <person name="Kadzinga F."/>
            <person name="Kantor R.S."/>
            <person name="Harrison S.T.L."/>
            <person name="Banfield J.F."/>
        </authorList>
    </citation>
    <scope>NUCLEOTIDE SEQUENCE</scope>
    <source>
        <strain evidence="11">SCN18_13_7_16_R3_B_64_19</strain>
    </source>
</reference>
<protein>
    <submittedName>
        <fullName evidence="11">Glycosyltransferase family 2 protein</fullName>
    </submittedName>
</protein>
<evidence type="ECO:0000256" key="3">
    <source>
        <dbReference type="ARBA" id="ARBA00004991"/>
    </source>
</evidence>
<dbReference type="GO" id="GO:0016020">
    <property type="term" value="C:membrane"/>
    <property type="evidence" value="ECO:0007669"/>
    <property type="project" value="UniProtKB-SubCell"/>
</dbReference>
<dbReference type="InterPro" id="IPR025993">
    <property type="entry name" value="Ceramide_glucosylTrfase"/>
</dbReference>
<comment type="similarity">
    <text evidence="4">Belongs to the glycosyltransferase 2 family.</text>
</comment>
<proteinExistence type="inferred from homology"/>
<comment type="caution">
    <text evidence="11">The sequence shown here is derived from an EMBL/GenBank/DDBJ whole genome shotgun (WGS) entry which is preliminary data.</text>
</comment>
<accession>A0A8I1MU74</accession>
<evidence type="ECO:0000259" key="10">
    <source>
        <dbReference type="Pfam" id="PF00535"/>
    </source>
</evidence>
<dbReference type="InterPro" id="IPR029044">
    <property type="entry name" value="Nucleotide-diphossugar_trans"/>
</dbReference>
<evidence type="ECO:0000256" key="9">
    <source>
        <dbReference type="ARBA" id="ARBA00023136"/>
    </source>
</evidence>
<evidence type="ECO:0000256" key="4">
    <source>
        <dbReference type="ARBA" id="ARBA00006739"/>
    </source>
</evidence>
<evidence type="ECO:0000313" key="12">
    <source>
        <dbReference type="Proteomes" id="UP000664800"/>
    </source>
</evidence>
<dbReference type="Pfam" id="PF13506">
    <property type="entry name" value="Glyco_transf_21"/>
    <property type="match status" value="1"/>
</dbReference>
<dbReference type="PANTHER" id="PTHR43179">
    <property type="entry name" value="RHAMNOSYLTRANSFERASE WBBL"/>
    <property type="match status" value="1"/>
</dbReference>
<evidence type="ECO:0000256" key="2">
    <source>
        <dbReference type="ARBA" id="ARBA00004760"/>
    </source>
</evidence>
<name>A0A8I1MU74_THIA3</name>
<dbReference type="Pfam" id="PF00535">
    <property type="entry name" value="Glycos_transf_2"/>
    <property type="match status" value="1"/>
</dbReference>
<dbReference type="EMBL" id="JAFKMR010000004">
    <property type="protein sequence ID" value="MBN8742681.1"/>
    <property type="molecule type" value="Genomic_DNA"/>
</dbReference>
<dbReference type="Proteomes" id="UP000664800">
    <property type="component" value="Unassembled WGS sequence"/>
</dbReference>
<dbReference type="RefSeq" id="WP_276726670.1">
    <property type="nucleotide sequence ID" value="NZ_JAFKMR010000004.1"/>
</dbReference>
<organism evidence="11 12">
    <name type="scientific">Thiomonas arsenitoxydans (strain DSM 22701 / CIP 110005 / 3As)</name>
    <dbReference type="NCBI Taxonomy" id="426114"/>
    <lineage>
        <taxon>Bacteria</taxon>
        <taxon>Pseudomonadati</taxon>
        <taxon>Pseudomonadota</taxon>
        <taxon>Betaproteobacteria</taxon>
        <taxon>Burkholderiales</taxon>
        <taxon>Thiomonas</taxon>
    </lineage>
</organism>
<evidence type="ECO:0000256" key="7">
    <source>
        <dbReference type="ARBA" id="ARBA00022692"/>
    </source>
</evidence>
<dbReference type="GO" id="GO:0016757">
    <property type="term" value="F:glycosyltransferase activity"/>
    <property type="evidence" value="ECO:0007669"/>
    <property type="project" value="UniProtKB-KW"/>
</dbReference>
<gene>
    <name evidence="11" type="ORF">J0I24_00070</name>
</gene>
<evidence type="ECO:0000313" key="11">
    <source>
        <dbReference type="EMBL" id="MBN8742681.1"/>
    </source>
</evidence>
<sequence>MSARDQDSAPQRVTVSVVSHGQRDLVAALLEQIAALRDPSLVLVVVVHNLPDADLPKPQGAVFDLVQLHNTRPLGFSANHNLAFRHCKTPWFAVLNPDIEFPFGNPFPALLEAMIDDDRLGAVAPALVQPGTLHIESNRGVVTPIELIRRRLPGYVPPAEPSWLVGAFLLVRSNAFCAVGGFDNRFNLYCEDVDFGLRIRARGWKIRRLDALQVVHLTQRWSHKSFRYTLTHIFSLMRLWSKIL</sequence>
<dbReference type="PANTHER" id="PTHR43179:SF12">
    <property type="entry name" value="GALACTOFURANOSYLTRANSFERASE GLFT2"/>
    <property type="match status" value="1"/>
</dbReference>
<feature type="domain" description="Glycosyltransferase 2-like" evidence="10">
    <location>
        <begin position="36"/>
        <end position="124"/>
    </location>
</feature>
<keyword evidence="5" id="KW-0328">Glycosyltransferase</keyword>
<dbReference type="InterPro" id="IPR001173">
    <property type="entry name" value="Glyco_trans_2-like"/>
</dbReference>
<evidence type="ECO:0000256" key="1">
    <source>
        <dbReference type="ARBA" id="ARBA00004141"/>
    </source>
</evidence>
<evidence type="ECO:0000256" key="6">
    <source>
        <dbReference type="ARBA" id="ARBA00022679"/>
    </source>
</evidence>
<keyword evidence="7" id="KW-0812">Transmembrane</keyword>
<evidence type="ECO:0000256" key="5">
    <source>
        <dbReference type="ARBA" id="ARBA00022676"/>
    </source>
</evidence>
<comment type="pathway">
    <text evidence="2">Lipid metabolism; sphingolipid metabolism.</text>
</comment>